<keyword evidence="9" id="KW-1185">Reference proteome</keyword>
<evidence type="ECO:0000313" key="9">
    <source>
        <dbReference type="Proteomes" id="UP000202922"/>
    </source>
</evidence>
<organism evidence="8 9">
    <name type="scientific">Actibacterium lipolyticum</name>
    <dbReference type="NCBI Taxonomy" id="1524263"/>
    <lineage>
        <taxon>Bacteria</taxon>
        <taxon>Pseudomonadati</taxon>
        <taxon>Pseudomonadota</taxon>
        <taxon>Alphaproteobacteria</taxon>
        <taxon>Rhodobacterales</taxon>
        <taxon>Roseobacteraceae</taxon>
        <taxon>Actibacterium</taxon>
    </lineage>
</organism>
<evidence type="ECO:0000256" key="6">
    <source>
        <dbReference type="ARBA" id="ARBA00023136"/>
    </source>
</evidence>
<dbReference type="RefSeq" id="WP_093968444.1">
    <property type="nucleotide sequence ID" value="NZ_FXYE01000002.1"/>
</dbReference>
<keyword evidence="8" id="KW-0966">Cell projection</keyword>
<dbReference type="EMBL" id="FXYE01000002">
    <property type="protein sequence ID" value="SMX47400.1"/>
    <property type="molecule type" value="Genomic_DNA"/>
</dbReference>
<dbReference type="PANTHER" id="PTHR30065:SF8">
    <property type="entry name" value="FLAGELLAR BIOSYNTHETIC PROTEIN FLIR"/>
    <property type="match status" value="1"/>
</dbReference>
<comment type="similarity">
    <text evidence="2">Belongs to the FliR/MopE/SpaR family.</text>
</comment>
<name>A0A238KXN7_9RHOB</name>
<keyword evidence="4 7" id="KW-0812">Transmembrane</keyword>
<feature type="transmembrane region" description="Helical" evidence="7">
    <location>
        <begin position="172"/>
        <end position="199"/>
    </location>
</feature>
<evidence type="ECO:0000256" key="1">
    <source>
        <dbReference type="ARBA" id="ARBA00004651"/>
    </source>
</evidence>
<feature type="transmembrane region" description="Helical" evidence="7">
    <location>
        <begin position="16"/>
        <end position="33"/>
    </location>
</feature>
<keyword evidence="3" id="KW-1003">Cell membrane</keyword>
<dbReference type="Proteomes" id="UP000202922">
    <property type="component" value="Unassembled WGS sequence"/>
</dbReference>
<feature type="transmembrane region" description="Helical" evidence="7">
    <location>
        <begin position="128"/>
        <end position="152"/>
    </location>
</feature>
<dbReference type="AlphaFoldDB" id="A0A238KXN7"/>
<keyword evidence="8" id="KW-0969">Cilium</keyword>
<dbReference type="InterPro" id="IPR002010">
    <property type="entry name" value="T3SS_IM_R"/>
</dbReference>
<evidence type="ECO:0000256" key="7">
    <source>
        <dbReference type="SAM" id="Phobius"/>
    </source>
</evidence>
<dbReference type="PANTHER" id="PTHR30065">
    <property type="entry name" value="FLAGELLAR BIOSYNTHETIC PROTEIN FLIR"/>
    <property type="match status" value="1"/>
</dbReference>
<dbReference type="GO" id="GO:0005886">
    <property type="term" value="C:plasma membrane"/>
    <property type="evidence" value="ECO:0007669"/>
    <property type="project" value="UniProtKB-SubCell"/>
</dbReference>
<dbReference type="OrthoDB" id="9779817at2"/>
<feature type="transmembrane region" description="Helical" evidence="7">
    <location>
        <begin position="211"/>
        <end position="237"/>
    </location>
</feature>
<evidence type="ECO:0000256" key="5">
    <source>
        <dbReference type="ARBA" id="ARBA00022989"/>
    </source>
</evidence>
<protein>
    <submittedName>
        <fullName evidence="8">Flagellar biosynthesis protein FliR</fullName>
    </submittedName>
</protein>
<sequence>MIPLIAEILPVAQEQLLSAFIVFLRVGAVVVMVPGFGEQFIPQRVKLVVALSFTLIVAPAVATDAQPLTAQPSLFWLGEVITGLALGAILRLLVQTLQIAGQVAAQATSLSQIFGGAGGDPQPALSHLLTIAGLALAAMTGLHVRAAEAMILSYDMLPPGRMPDAALLADWGVANIALGFGLAVLLAMPFVIASLIYNLALGVINKAMPQLMVAFVGAPAITAGGLILMVLAVPVMLEIWQSWLVAVLSDPFSVAR</sequence>
<keyword evidence="8" id="KW-0282">Flagellum</keyword>
<evidence type="ECO:0000256" key="4">
    <source>
        <dbReference type="ARBA" id="ARBA00022692"/>
    </source>
</evidence>
<evidence type="ECO:0000256" key="2">
    <source>
        <dbReference type="ARBA" id="ARBA00009772"/>
    </source>
</evidence>
<comment type="subcellular location">
    <subcellularLocation>
        <location evidence="1">Cell membrane</location>
        <topology evidence="1">Multi-pass membrane protein</topology>
    </subcellularLocation>
</comment>
<proteinExistence type="inferred from homology"/>
<keyword evidence="5 7" id="KW-1133">Transmembrane helix</keyword>
<evidence type="ECO:0000313" key="8">
    <source>
        <dbReference type="EMBL" id="SMX47400.1"/>
    </source>
</evidence>
<dbReference type="Pfam" id="PF01311">
    <property type="entry name" value="Bac_export_1"/>
    <property type="match status" value="1"/>
</dbReference>
<accession>A0A238KXN7</accession>
<feature type="transmembrane region" description="Helical" evidence="7">
    <location>
        <begin position="74"/>
        <end position="94"/>
    </location>
</feature>
<gene>
    <name evidence="8" type="ORF">COL8621_03428</name>
</gene>
<dbReference type="PRINTS" id="PR00953">
    <property type="entry name" value="TYPE3IMRPROT"/>
</dbReference>
<keyword evidence="6 7" id="KW-0472">Membrane</keyword>
<feature type="transmembrane region" description="Helical" evidence="7">
    <location>
        <begin position="45"/>
        <end position="62"/>
    </location>
</feature>
<reference evidence="9" key="1">
    <citation type="submission" date="2017-05" db="EMBL/GenBank/DDBJ databases">
        <authorList>
            <person name="Rodrigo-Torres L."/>
            <person name="Arahal R. D."/>
            <person name="Lucena T."/>
        </authorList>
    </citation>
    <scope>NUCLEOTIDE SEQUENCE [LARGE SCALE GENOMIC DNA]</scope>
    <source>
        <strain evidence="9">CECT 8621</strain>
    </source>
</reference>
<dbReference type="GO" id="GO:0006605">
    <property type="term" value="P:protein targeting"/>
    <property type="evidence" value="ECO:0007669"/>
    <property type="project" value="InterPro"/>
</dbReference>
<evidence type="ECO:0000256" key="3">
    <source>
        <dbReference type="ARBA" id="ARBA00022475"/>
    </source>
</evidence>